<evidence type="ECO:0000256" key="3">
    <source>
        <dbReference type="RuleBase" id="RU003560"/>
    </source>
</evidence>
<protein>
    <recommendedName>
        <fullName evidence="6">Aminotransferase</fullName>
    </recommendedName>
</protein>
<keyword evidence="2 3" id="KW-0663">Pyridoxal phosphate</keyword>
<evidence type="ECO:0000256" key="2">
    <source>
        <dbReference type="ARBA" id="ARBA00022898"/>
    </source>
</evidence>
<dbReference type="RefSeq" id="XP_062740662.1">
    <property type="nucleotide sequence ID" value="XM_062891827.1"/>
</dbReference>
<dbReference type="Proteomes" id="UP001323405">
    <property type="component" value="Unassembled WGS sequence"/>
</dbReference>
<dbReference type="Pfam" id="PF00202">
    <property type="entry name" value="Aminotran_3"/>
    <property type="match status" value="1"/>
</dbReference>
<organism evidence="4 5">
    <name type="scientific">Podospora pseudocomata</name>
    <dbReference type="NCBI Taxonomy" id="2093779"/>
    <lineage>
        <taxon>Eukaryota</taxon>
        <taxon>Fungi</taxon>
        <taxon>Dikarya</taxon>
        <taxon>Ascomycota</taxon>
        <taxon>Pezizomycotina</taxon>
        <taxon>Sordariomycetes</taxon>
        <taxon>Sordariomycetidae</taxon>
        <taxon>Sordariales</taxon>
        <taxon>Podosporaceae</taxon>
        <taxon>Podospora</taxon>
    </lineage>
</organism>
<name>A0ABR0G7F7_9PEZI</name>
<dbReference type="Gene3D" id="3.90.1150.10">
    <property type="entry name" value="Aspartate Aminotransferase, domain 1"/>
    <property type="match status" value="1"/>
</dbReference>
<dbReference type="InterPro" id="IPR015421">
    <property type="entry name" value="PyrdxlP-dep_Trfase_major"/>
</dbReference>
<evidence type="ECO:0000256" key="1">
    <source>
        <dbReference type="ARBA" id="ARBA00008954"/>
    </source>
</evidence>
<gene>
    <name evidence="4" type="ORF">QC762_601290</name>
</gene>
<dbReference type="InterPro" id="IPR015424">
    <property type="entry name" value="PyrdxlP-dep_Trfase"/>
</dbReference>
<sequence>MVLIKLDPQAEMKGTDGAQAVGSSAVLHRHLSEDFLVLSKSEGNYLILEDGRRVFDASGGAAVSCIGYRNKRVADAAYRQILDAPYCSTVFYTTKVQEELCRFLVDSTGGQMARAYIVNSGKFFQAGSEAMEAAIKLARQYFIEVKPSQPQRTRFISRRQSYHGITLGALAMGGHMYRREKFEPLLMKNVSQVSPCNESRFKAPTKTNEEYVAELAQELDEEFRKVGPETVCAFVAEPIVGAAQGCVPSVPGYFKAMKAVCDKYGALLIFDEVMCGMGRSGTLHAWQQEGVVPDIQTIGKALGGGYQPIAGLLANHKVIDGIANGSSVFVHGHTYQGHPVCCAAALEVQRIIQEESLVANVASMGRLLSQGLKRRIGNHPNVADIRGRGLFWGIEFVSDKKSSTPFPEEVHVAMVISKLGLDPKYGINVYPGAGSADGRLGDHIIISPAFNIRKEDVEWIVETVGRLVDDYFATLQV</sequence>
<dbReference type="SUPFAM" id="SSF53383">
    <property type="entry name" value="PLP-dependent transferases"/>
    <property type="match status" value="1"/>
</dbReference>
<keyword evidence="5" id="KW-1185">Reference proteome</keyword>
<dbReference type="GeneID" id="87911734"/>
<evidence type="ECO:0000313" key="4">
    <source>
        <dbReference type="EMBL" id="KAK4651687.1"/>
    </source>
</evidence>
<comment type="caution">
    <text evidence="4">The sequence shown here is derived from an EMBL/GenBank/DDBJ whole genome shotgun (WGS) entry which is preliminary data.</text>
</comment>
<evidence type="ECO:0008006" key="6">
    <source>
        <dbReference type="Google" id="ProtNLM"/>
    </source>
</evidence>
<accession>A0ABR0G7F7</accession>
<comment type="similarity">
    <text evidence="1 3">Belongs to the class-III pyridoxal-phosphate-dependent aminotransferase family.</text>
</comment>
<dbReference type="EMBL" id="JAFFHA010000008">
    <property type="protein sequence ID" value="KAK4651687.1"/>
    <property type="molecule type" value="Genomic_DNA"/>
</dbReference>
<evidence type="ECO:0000313" key="5">
    <source>
        <dbReference type="Proteomes" id="UP001323405"/>
    </source>
</evidence>
<dbReference type="NCBIfam" id="NF005685">
    <property type="entry name" value="PRK07483.1"/>
    <property type="match status" value="1"/>
</dbReference>
<dbReference type="InterPro" id="IPR005814">
    <property type="entry name" value="Aminotrans_3"/>
</dbReference>
<dbReference type="CDD" id="cd00610">
    <property type="entry name" value="OAT_like"/>
    <property type="match status" value="1"/>
</dbReference>
<dbReference type="PANTHER" id="PTHR43094:SF1">
    <property type="entry name" value="AMINOTRANSFERASE CLASS-III"/>
    <property type="match status" value="1"/>
</dbReference>
<proteinExistence type="inferred from homology"/>
<reference evidence="4 5" key="1">
    <citation type="journal article" date="2023" name="bioRxiv">
        <title>High-quality genome assemblies of four members of thePodospora anserinaspecies complex.</title>
        <authorList>
            <person name="Ament-Velasquez S.L."/>
            <person name="Vogan A.A."/>
            <person name="Wallerman O."/>
            <person name="Hartmann F."/>
            <person name="Gautier V."/>
            <person name="Silar P."/>
            <person name="Giraud T."/>
            <person name="Johannesson H."/>
        </authorList>
    </citation>
    <scope>NUCLEOTIDE SEQUENCE [LARGE SCALE GENOMIC DNA]</scope>
    <source>
        <strain evidence="4 5">CBS 415.72m</strain>
    </source>
</reference>
<dbReference type="InterPro" id="IPR015422">
    <property type="entry name" value="PyrdxlP-dep_Trfase_small"/>
</dbReference>
<dbReference type="PANTHER" id="PTHR43094">
    <property type="entry name" value="AMINOTRANSFERASE"/>
    <property type="match status" value="1"/>
</dbReference>
<dbReference type="Gene3D" id="3.40.640.10">
    <property type="entry name" value="Type I PLP-dependent aspartate aminotransferase-like (Major domain)"/>
    <property type="match status" value="1"/>
</dbReference>